<reference evidence="3" key="3">
    <citation type="submission" date="2018-08" db="UniProtKB">
        <authorList>
            <consortium name="EnsemblPlants"/>
        </authorList>
    </citation>
    <scope>IDENTIFICATION</scope>
    <source>
        <strain evidence="3">cv. Bd21</strain>
    </source>
</reference>
<accession>A0A0Q3L4H3</accession>
<reference evidence="2" key="2">
    <citation type="submission" date="2017-06" db="EMBL/GenBank/DDBJ databases">
        <title>WGS assembly of Brachypodium distachyon.</title>
        <authorList>
            <consortium name="The International Brachypodium Initiative"/>
            <person name="Lucas S."/>
            <person name="Harmon-Smith M."/>
            <person name="Lail K."/>
            <person name="Tice H."/>
            <person name="Grimwood J."/>
            <person name="Bruce D."/>
            <person name="Barry K."/>
            <person name="Shu S."/>
            <person name="Lindquist E."/>
            <person name="Wang M."/>
            <person name="Pitluck S."/>
            <person name="Vogel J.P."/>
            <person name="Garvin D.F."/>
            <person name="Mockler T.C."/>
            <person name="Schmutz J."/>
            <person name="Rokhsar D."/>
            <person name="Bevan M.W."/>
        </authorList>
    </citation>
    <scope>NUCLEOTIDE SEQUENCE</scope>
    <source>
        <strain evidence="2">Bd21</strain>
    </source>
</reference>
<dbReference type="AlphaFoldDB" id="A0A0Q3L4H3"/>
<name>A0A0Q3L4H3_BRADI</name>
<keyword evidence="4" id="KW-1185">Reference proteome</keyword>
<evidence type="ECO:0000256" key="1">
    <source>
        <dbReference type="SAM" id="MobiDB-lite"/>
    </source>
</evidence>
<dbReference type="InParanoid" id="A0A0Q3L4H3"/>
<evidence type="ECO:0000313" key="2">
    <source>
        <dbReference type="EMBL" id="KQK18057.1"/>
    </source>
</evidence>
<dbReference type="EMBL" id="CM000880">
    <property type="protein sequence ID" value="KQK18057.1"/>
    <property type="molecule type" value="Genomic_DNA"/>
</dbReference>
<evidence type="ECO:0000313" key="3">
    <source>
        <dbReference type="EnsemblPlants" id="KQK18057"/>
    </source>
</evidence>
<feature type="non-terminal residue" evidence="2">
    <location>
        <position position="1"/>
    </location>
</feature>
<feature type="compositionally biased region" description="Pro residues" evidence="1">
    <location>
        <begin position="65"/>
        <end position="75"/>
    </location>
</feature>
<dbReference type="Proteomes" id="UP000008810">
    <property type="component" value="Chromosome 1"/>
</dbReference>
<protein>
    <submittedName>
        <fullName evidence="2 3">Uncharacterized protein</fullName>
    </submittedName>
</protein>
<dbReference type="EnsemblPlants" id="KQK18057">
    <property type="protein sequence ID" value="KQK18057"/>
    <property type="gene ID" value="BRADI_1g38321v3"/>
</dbReference>
<gene>
    <name evidence="2" type="ORF">BRADI_1g38321v3</name>
</gene>
<dbReference type="Gramene" id="KQK18057">
    <property type="protein sequence ID" value="KQK18057"/>
    <property type="gene ID" value="BRADI_1g38321v3"/>
</dbReference>
<feature type="compositionally biased region" description="Low complexity" evidence="1">
    <location>
        <begin position="54"/>
        <end position="64"/>
    </location>
</feature>
<proteinExistence type="predicted"/>
<reference evidence="2 3" key="1">
    <citation type="journal article" date="2010" name="Nature">
        <title>Genome sequencing and analysis of the model grass Brachypodium distachyon.</title>
        <authorList>
            <consortium name="International Brachypodium Initiative"/>
        </authorList>
    </citation>
    <scope>NUCLEOTIDE SEQUENCE [LARGE SCALE GENOMIC DNA]</scope>
    <source>
        <strain evidence="2 3">Bd21</strain>
    </source>
</reference>
<feature type="region of interest" description="Disordered" evidence="1">
    <location>
        <begin position="54"/>
        <end position="75"/>
    </location>
</feature>
<sequence length="134" mass="14405">LHASVFHFSSALLSQPLTPLGGWVPRRRPCYSRRSSVERPCVRRRRRSCCTDAPAAQSPVLAAPSPVPSVPLRRPPSPPPCARLRRCPCCAFAILPTLILPSTSTASVIAAPAAPSPPSTRAEKVSGGNFVRWM</sequence>
<organism evidence="2">
    <name type="scientific">Brachypodium distachyon</name>
    <name type="common">Purple false brome</name>
    <name type="synonym">Trachynia distachya</name>
    <dbReference type="NCBI Taxonomy" id="15368"/>
    <lineage>
        <taxon>Eukaryota</taxon>
        <taxon>Viridiplantae</taxon>
        <taxon>Streptophyta</taxon>
        <taxon>Embryophyta</taxon>
        <taxon>Tracheophyta</taxon>
        <taxon>Spermatophyta</taxon>
        <taxon>Magnoliopsida</taxon>
        <taxon>Liliopsida</taxon>
        <taxon>Poales</taxon>
        <taxon>Poaceae</taxon>
        <taxon>BOP clade</taxon>
        <taxon>Pooideae</taxon>
        <taxon>Stipodae</taxon>
        <taxon>Brachypodieae</taxon>
        <taxon>Brachypodium</taxon>
    </lineage>
</organism>
<evidence type="ECO:0000313" key="4">
    <source>
        <dbReference type="Proteomes" id="UP000008810"/>
    </source>
</evidence>